<proteinExistence type="predicted"/>
<evidence type="ECO:0000313" key="1">
    <source>
        <dbReference type="EMBL" id="MDS1821094.1"/>
    </source>
</evidence>
<organism evidence="1 2">
    <name type="scientific">Vibrio parahaemolyticus</name>
    <dbReference type="NCBI Taxonomy" id="670"/>
    <lineage>
        <taxon>Bacteria</taxon>
        <taxon>Pseudomonadati</taxon>
        <taxon>Pseudomonadota</taxon>
        <taxon>Gammaproteobacteria</taxon>
        <taxon>Vibrionales</taxon>
        <taxon>Vibrionaceae</taxon>
        <taxon>Vibrio</taxon>
    </lineage>
</organism>
<name>A0AAW8PYK8_VIBPH</name>
<sequence length="135" mass="15148">MKLVSFSADLNNINIAIESDRLKTTTSTIDALSHLFDDMNETGFYDLYDCLSSINEVTSDKIISGTIYHAKDGTKYFISMEAISELIDEQSNQFVTSFGSFSSLIESFIAEEFGSLTREVMGDRLEHNFTEIKPS</sequence>
<accession>A0AAW8PYK8</accession>
<evidence type="ECO:0000313" key="2">
    <source>
        <dbReference type="Proteomes" id="UP001253193"/>
    </source>
</evidence>
<gene>
    <name evidence="1" type="ORF">QX249_10520</name>
</gene>
<protein>
    <submittedName>
        <fullName evidence="1">Uncharacterized protein</fullName>
    </submittedName>
</protein>
<dbReference type="RefSeq" id="WP_311019928.1">
    <property type="nucleotide sequence ID" value="NZ_JAUHGG010000003.1"/>
</dbReference>
<dbReference type="Proteomes" id="UP001253193">
    <property type="component" value="Unassembled WGS sequence"/>
</dbReference>
<reference evidence="1" key="1">
    <citation type="submission" date="2023-06" db="EMBL/GenBank/DDBJ databases">
        <title>Genomic Diversity of Vibrio spp. and Metagenomic Analysis of Pathogens in Florida Gulf Coastal Waters Following Hurricane Ian.</title>
        <authorList>
            <person name="Brumfield K.D."/>
        </authorList>
    </citation>
    <scope>NUCLEOTIDE SEQUENCE</scope>
    <source>
        <strain evidence="1">WBS2B-138</strain>
    </source>
</reference>
<dbReference type="AlphaFoldDB" id="A0AAW8PYK8"/>
<dbReference type="EMBL" id="JAUHGG010000003">
    <property type="protein sequence ID" value="MDS1821094.1"/>
    <property type="molecule type" value="Genomic_DNA"/>
</dbReference>
<comment type="caution">
    <text evidence="1">The sequence shown here is derived from an EMBL/GenBank/DDBJ whole genome shotgun (WGS) entry which is preliminary data.</text>
</comment>